<evidence type="ECO:0000256" key="1">
    <source>
        <dbReference type="SAM" id="Phobius"/>
    </source>
</evidence>
<dbReference type="AlphaFoldDB" id="A0A1G2CN30"/>
<feature type="transmembrane region" description="Helical" evidence="1">
    <location>
        <begin position="145"/>
        <end position="165"/>
    </location>
</feature>
<name>A0A1G2CN30_9BACT</name>
<accession>A0A1G2CN30</accession>
<protein>
    <submittedName>
        <fullName evidence="2">Uncharacterized protein</fullName>
    </submittedName>
</protein>
<dbReference type="Proteomes" id="UP000178599">
    <property type="component" value="Unassembled WGS sequence"/>
</dbReference>
<sequence length="168" mass="19236">MTLTSHAVVGASLASIFPEHPLPAFFVGFASHFLVDAIPHGHYHLSSLKEDKKNPLNTDMIFNGGFFLDLLKITFDFFLGIFLSLFLFSFTGGVSFISIFLGALGAIFPDPLQFLYWKIRKEPLISLERFHLWIHTKITFDDFPFITWPIEISAVFFSIFLFKIISFF</sequence>
<reference evidence="2 3" key="1">
    <citation type="journal article" date="2016" name="Nat. Commun.">
        <title>Thousands of microbial genomes shed light on interconnected biogeochemical processes in an aquifer system.</title>
        <authorList>
            <person name="Anantharaman K."/>
            <person name="Brown C.T."/>
            <person name="Hug L.A."/>
            <person name="Sharon I."/>
            <person name="Castelle C.J."/>
            <person name="Probst A.J."/>
            <person name="Thomas B.C."/>
            <person name="Singh A."/>
            <person name="Wilkins M.J."/>
            <person name="Karaoz U."/>
            <person name="Brodie E.L."/>
            <person name="Williams K.H."/>
            <person name="Hubbard S.S."/>
            <person name="Banfield J.F."/>
        </authorList>
    </citation>
    <scope>NUCLEOTIDE SEQUENCE [LARGE SCALE GENOMIC DNA]</scope>
</reference>
<evidence type="ECO:0000313" key="2">
    <source>
        <dbReference type="EMBL" id="OGZ02160.1"/>
    </source>
</evidence>
<keyword evidence="1" id="KW-1133">Transmembrane helix</keyword>
<comment type="caution">
    <text evidence="2">The sequence shown here is derived from an EMBL/GenBank/DDBJ whole genome shotgun (WGS) entry which is preliminary data.</text>
</comment>
<proteinExistence type="predicted"/>
<feature type="transmembrane region" description="Helical" evidence="1">
    <location>
        <begin position="77"/>
        <end position="108"/>
    </location>
</feature>
<dbReference type="EMBL" id="MHLE01000041">
    <property type="protein sequence ID" value="OGZ02160.1"/>
    <property type="molecule type" value="Genomic_DNA"/>
</dbReference>
<organism evidence="2 3">
    <name type="scientific">Candidatus Liptonbacteria bacterium RIFOXYB1_FULL_36_10</name>
    <dbReference type="NCBI Taxonomy" id="1798654"/>
    <lineage>
        <taxon>Bacteria</taxon>
        <taxon>Candidatus Liptoniibacteriota</taxon>
    </lineage>
</organism>
<gene>
    <name evidence="2" type="ORF">A2390_01110</name>
</gene>
<keyword evidence="1" id="KW-0812">Transmembrane</keyword>
<keyword evidence="1" id="KW-0472">Membrane</keyword>
<evidence type="ECO:0000313" key="3">
    <source>
        <dbReference type="Proteomes" id="UP000178599"/>
    </source>
</evidence>